<feature type="compositionally biased region" description="Basic and acidic residues" evidence="8">
    <location>
        <begin position="89"/>
        <end position="111"/>
    </location>
</feature>
<keyword evidence="7 9" id="KW-0472">Membrane</keyword>
<feature type="transmembrane region" description="Helical" evidence="9">
    <location>
        <begin position="394"/>
        <end position="412"/>
    </location>
</feature>
<evidence type="ECO:0000256" key="8">
    <source>
        <dbReference type="SAM" id="MobiDB-lite"/>
    </source>
</evidence>
<protein>
    <recommendedName>
        <fullName evidence="12">MOZ protein represents a chromatin-associated acetyltransferase</fullName>
    </recommendedName>
</protein>
<keyword evidence="5" id="KW-0175">Coiled coil</keyword>
<name>A0AAD9HXM8_9PEZI</name>
<feature type="compositionally biased region" description="Basic and acidic residues" evidence="8">
    <location>
        <begin position="123"/>
        <end position="139"/>
    </location>
</feature>
<dbReference type="InterPro" id="IPR024461">
    <property type="entry name" value="CCDC90-like"/>
</dbReference>
<dbReference type="PANTHER" id="PTHR14360:SF12">
    <property type="entry name" value="MOZ PROTEIN REPRESENTS A CHROMATIN-ASSOCIATED ACETYLTRANSFERASE"/>
    <property type="match status" value="1"/>
</dbReference>
<comment type="caution">
    <text evidence="10">The sequence shown here is derived from an EMBL/GenBank/DDBJ whole genome shotgun (WGS) entry which is preliminary data.</text>
</comment>
<proteinExistence type="predicted"/>
<comment type="subcellular location">
    <subcellularLocation>
        <location evidence="2">Membrane</location>
    </subcellularLocation>
    <subcellularLocation>
        <location evidence="1">Mitochondrion</location>
    </subcellularLocation>
</comment>
<feature type="compositionally biased region" description="Low complexity" evidence="8">
    <location>
        <begin position="155"/>
        <end position="169"/>
    </location>
</feature>
<evidence type="ECO:0008006" key="12">
    <source>
        <dbReference type="Google" id="ProtNLM"/>
    </source>
</evidence>
<keyword evidence="4 9" id="KW-1133">Transmembrane helix</keyword>
<evidence type="ECO:0000256" key="3">
    <source>
        <dbReference type="ARBA" id="ARBA00022692"/>
    </source>
</evidence>
<evidence type="ECO:0000256" key="6">
    <source>
        <dbReference type="ARBA" id="ARBA00023128"/>
    </source>
</evidence>
<evidence type="ECO:0000256" key="1">
    <source>
        <dbReference type="ARBA" id="ARBA00004173"/>
    </source>
</evidence>
<evidence type="ECO:0000256" key="7">
    <source>
        <dbReference type="ARBA" id="ARBA00023136"/>
    </source>
</evidence>
<gene>
    <name evidence="10" type="ORF">P8C59_000644</name>
</gene>
<dbReference type="GO" id="GO:0016020">
    <property type="term" value="C:membrane"/>
    <property type="evidence" value="ECO:0007669"/>
    <property type="project" value="UniProtKB-SubCell"/>
</dbReference>
<evidence type="ECO:0000256" key="9">
    <source>
        <dbReference type="SAM" id="Phobius"/>
    </source>
</evidence>
<dbReference type="GO" id="GO:0005739">
    <property type="term" value="C:mitochondrion"/>
    <property type="evidence" value="ECO:0007669"/>
    <property type="project" value="UniProtKB-SubCell"/>
</dbReference>
<dbReference type="Proteomes" id="UP001217918">
    <property type="component" value="Unassembled WGS sequence"/>
</dbReference>
<organism evidence="10 11">
    <name type="scientific">Phyllachora maydis</name>
    <dbReference type="NCBI Taxonomy" id="1825666"/>
    <lineage>
        <taxon>Eukaryota</taxon>
        <taxon>Fungi</taxon>
        <taxon>Dikarya</taxon>
        <taxon>Ascomycota</taxon>
        <taxon>Pezizomycotina</taxon>
        <taxon>Sordariomycetes</taxon>
        <taxon>Sordariomycetidae</taxon>
        <taxon>Phyllachorales</taxon>
        <taxon>Phyllachoraceae</taxon>
        <taxon>Phyllachora</taxon>
    </lineage>
</organism>
<sequence length="459" mass="49524">MSTSRLTFLYPHLFRGARLSESAAQTTRASPACRPGNLAAALPAFAPSPPPRRTSTFAKRHGKAVEPLPLHAVPKAPPPATSAAGTELGAKEPHSKKEKSPRNAEATEKTKQSIAASEAVGKGAEEEVEKVVEEKKRLAPPETTSDGGGRGRGLDQAQADAQAKDAPAACELAPGPKPKSGEPPGTSGPMDAILHMGPPASSSPPPPASSGSGAAESDESPHRAPPHLSPRPYVHHFDSYSLVKQLEAGGWTRAQAITAMKAVRGLLAENLDMAQAGLVSKSDVENEAYLFRAACSELSTEVRNNRRVADEGMRQQRTHLQHEVDILTQKLNQELLTLSDNVKGIFNDRRMAVREEQTAAESVIQQLHYKISVMLNSDTKSEIESVRWVLIRRSVLGIIFMAVLTLGSLRYASYRSHERQKQEFARVAREAGQRREIQHHDGKRDHTAAPDAAEILAAS</sequence>
<evidence type="ECO:0000313" key="10">
    <source>
        <dbReference type="EMBL" id="KAK2066864.1"/>
    </source>
</evidence>
<dbReference type="AlphaFoldDB" id="A0AAD9HXM8"/>
<evidence type="ECO:0000313" key="11">
    <source>
        <dbReference type="Proteomes" id="UP001217918"/>
    </source>
</evidence>
<dbReference type="EMBL" id="JAQQPM010000001">
    <property type="protein sequence ID" value="KAK2066864.1"/>
    <property type="molecule type" value="Genomic_DNA"/>
</dbReference>
<keyword evidence="6" id="KW-0496">Mitochondrion</keyword>
<feature type="region of interest" description="Disordered" evidence="8">
    <location>
        <begin position="41"/>
        <end position="232"/>
    </location>
</feature>
<accession>A0AAD9HXM8</accession>
<evidence type="ECO:0000256" key="5">
    <source>
        <dbReference type="ARBA" id="ARBA00023054"/>
    </source>
</evidence>
<evidence type="ECO:0000256" key="4">
    <source>
        <dbReference type="ARBA" id="ARBA00022989"/>
    </source>
</evidence>
<evidence type="ECO:0000256" key="2">
    <source>
        <dbReference type="ARBA" id="ARBA00004370"/>
    </source>
</evidence>
<keyword evidence="3 9" id="KW-0812">Transmembrane</keyword>
<reference evidence="10" key="1">
    <citation type="journal article" date="2023" name="Mol. Plant Microbe Interact.">
        <title>Elucidating the Obligate Nature and Biological Capacity of an Invasive Fungal Corn Pathogen.</title>
        <authorList>
            <person name="MacCready J.S."/>
            <person name="Roggenkamp E.M."/>
            <person name="Gdanetz K."/>
            <person name="Chilvers M.I."/>
        </authorList>
    </citation>
    <scope>NUCLEOTIDE SEQUENCE</scope>
    <source>
        <strain evidence="10">PM02</strain>
    </source>
</reference>
<dbReference type="Gene3D" id="1.20.5.340">
    <property type="match status" value="1"/>
</dbReference>
<dbReference type="PANTHER" id="PTHR14360">
    <property type="entry name" value="PROTEIN FMP32, MITOCHONDRIAL"/>
    <property type="match status" value="1"/>
</dbReference>
<dbReference type="Pfam" id="PF07798">
    <property type="entry name" value="CCDC90-like"/>
    <property type="match status" value="1"/>
</dbReference>
<keyword evidence="11" id="KW-1185">Reference proteome</keyword>